<dbReference type="Proteomes" id="UP000521943">
    <property type="component" value="Unassembled WGS sequence"/>
</dbReference>
<evidence type="ECO:0000256" key="1">
    <source>
        <dbReference type="SAM" id="MobiDB-lite"/>
    </source>
</evidence>
<accession>A0A8H6HD50</accession>
<feature type="compositionally biased region" description="Polar residues" evidence="1">
    <location>
        <begin position="132"/>
        <end position="143"/>
    </location>
</feature>
<comment type="caution">
    <text evidence="2">The sequence shown here is derived from an EMBL/GenBank/DDBJ whole genome shotgun (WGS) entry which is preliminary data.</text>
</comment>
<gene>
    <name evidence="2" type="ORF">DFP72DRAFT_858667</name>
</gene>
<reference evidence="2 3" key="1">
    <citation type="submission" date="2020-07" db="EMBL/GenBank/DDBJ databases">
        <title>Comparative genomics of pyrophilous fungi reveals a link between fire events and developmental genes.</title>
        <authorList>
            <consortium name="DOE Joint Genome Institute"/>
            <person name="Steindorff A.S."/>
            <person name="Carver A."/>
            <person name="Calhoun S."/>
            <person name="Stillman K."/>
            <person name="Liu H."/>
            <person name="Lipzen A."/>
            <person name="Pangilinan J."/>
            <person name="Labutti K."/>
            <person name="Bruns T.D."/>
            <person name="Grigoriev I.V."/>
        </authorList>
    </citation>
    <scope>NUCLEOTIDE SEQUENCE [LARGE SCALE GENOMIC DNA]</scope>
    <source>
        <strain evidence="2 3">CBS 144469</strain>
    </source>
</reference>
<feature type="compositionally biased region" description="Pro residues" evidence="1">
    <location>
        <begin position="110"/>
        <end position="119"/>
    </location>
</feature>
<name>A0A8H6HD50_9AGAR</name>
<dbReference type="EMBL" id="JACGCI010000141">
    <property type="protein sequence ID" value="KAF6743581.1"/>
    <property type="molecule type" value="Genomic_DNA"/>
</dbReference>
<evidence type="ECO:0000313" key="2">
    <source>
        <dbReference type="EMBL" id="KAF6743581.1"/>
    </source>
</evidence>
<protein>
    <submittedName>
        <fullName evidence="2">Uncharacterized protein</fullName>
    </submittedName>
</protein>
<feature type="region of interest" description="Disordered" evidence="1">
    <location>
        <begin position="77"/>
        <end position="143"/>
    </location>
</feature>
<keyword evidence="3" id="KW-1185">Reference proteome</keyword>
<evidence type="ECO:0000313" key="3">
    <source>
        <dbReference type="Proteomes" id="UP000521943"/>
    </source>
</evidence>
<dbReference type="AlphaFoldDB" id="A0A8H6HD50"/>
<proteinExistence type="predicted"/>
<sequence length="143" mass="15822">MVFRRLGRAMRALFEDEAHPNMSQAPQHTPAVHNHPGMMGPGAYGSSDPRLHPAQAYTTTQSSYLYQTHVNMPQAAYQASQGPYATSSDQPQYYINAPPPPHPSVFQPYPSGPTHPPAPLRTQPHKPRPATDTYQYSETLGLE</sequence>
<organism evidence="2 3">
    <name type="scientific">Ephemerocybe angulata</name>
    <dbReference type="NCBI Taxonomy" id="980116"/>
    <lineage>
        <taxon>Eukaryota</taxon>
        <taxon>Fungi</taxon>
        <taxon>Dikarya</taxon>
        <taxon>Basidiomycota</taxon>
        <taxon>Agaricomycotina</taxon>
        <taxon>Agaricomycetes</taxon>
        <taxon>Agaricomycetidae</taxon>
        <taxon>Agaricales</taxon>
        <taxon>Agaricineae</taxon>
        <taxon>Psathyrellaceae</taxon>
        <taxon>Ephemerocybe</taxon>
    </lineage>
</organism>
<feature type="compositionally biased region" description="Polar residues" evidence="1">
    <location>
        <begin position="77"/>
        <end position="93"/>
    </location>
</feature>